<accession>A0ABW5TQ15</accession>
<reference evidence="3" key="1">
    <citation type="journal article" date="2019" name="Int. J. Syst. Evol. Microbiol.">
        <title>The Global Catalogue of Microorganisms (GCM) 10K type strain sequencing project: providing services to taxonomists for standard genome sequencing and annotation.</title>
        <authorList>
            <consortium name="The Broad Institute Genomics Platform"/>
            <consortium name="The Broad Institute Genome Sequencing Center for Infectious Disease"/>
            <person name="Wu L."/>
            <person name="Ma J."/>
        </authorList>
    </citation>
    <scope>NUCLEOTIDE SEQUENCE [LARGE SCALE GENOMIC DNA]</scope>
    <source>
        <strain evidence="3">KCTC 42456</strain>
    </source>
</reference>
<evidence type="ECO:0000256" key="1">
    <source>
        <dbReference type="SAM" id="SignalP"/>
    </source>
</evidence>
<feature type="signal peptide" evidence="1">
    <location>
        <begin position="1"/>
        <end position="22"/>
    </location>
</feature>
<feature type="chain" id="PRO_5046401505" evidence="1">
    <location>
        <begin position="23"/>
        <end position="368"/>
    </location>
</feature>
<dbReference type="EMBL" id="JBHULV010000022">
    <property type="protein sequence ID" value="MFD2731365.1"/>
    <property type="molecule type" value="Genomic_DNA"/>
</dbReference>
<sequence>MKKFAIIIVLLIIVKTSFSQLAAENYLKKSVDGYVHLYFDEQYYLADQNCEFKYYTRVCKYSPSTNGFDGFFTDYYNNNTIALTGNYKEGKMDGNFKGFYPAGIPKFDAFFDDDQPFGTWSFYYPSGEIWLKIQFVNNIAQIKDFWNVYGVQKVVNGKGKYGFTQEVLNFNEFGYNGINFNGRINNGVPVGNWLTNIVFPNKSIDFIGNEYYKKGVFISSNYIYPAGVSKKESLLQLYPSFNFYNTKKLTYKNCTIDDNQGYNFYLQEYLNNNLPLFWEQANSPKASFKVAVVIDSTGKSLEVSLIDSIAPIQSQLIKQALQDVNYWIPSFIRGKTIKDTVLITISPVEIDNQRKTFAYPIIIRNKED</sequence>
<proteinExistence type="predicted"/>
<keyword evidence="1" id="KW-0732">Signal</keyword>
<name>A0ABW5TQ15_9SPHI</name>
<organism evidence="2 3">
    <name type="scientific">Pedobacter alpinus</name>
    <dbReference type="NCBI Taxonomy" id="1590643"/>
    <lineage>
        <taxon>Bacteria</taxon>
        <taxon>Pseudomonadati</taxon>
        <taxon>Bacteroidota</taxon>
        <taxon>Sphingobacteriia</taxon>
        <taxon>Sphingobacteriales</taxon>
        <taxon>Sphingobacteriaceae</taxon>
        <taxon>Pedobacter</taxon>
    </lineage>
</organism>
<evidence type="ECO:0000313" key="2">
    <source>
        <dbReference type="EMBL" id="MFD2731365.1"/>
    </source>
</evidence>
<protein>
    <submittedName>
        <fullName evidence="2">Toxin-antitoxin system YwqK family antitoxin</fullName>
    </submittedName>
</protein>
<evidence type="ECO:0000313" key="3">
    <source>
        <dbReference type="Proteomes" id="UP001597546"/>
    </source>
</evidence>
<comment type="caution">
    <text evidence="2">The sequence shown here is derived from an EMBL/GenBank/DDBJ whole genome shotgun (WGS) entry which is preliminary data.</text>
</comment>
<gene>
    <name evidence="2" type="ORF">ACFSSE_06575</name>
</gene>
<dbReference type="RefSeq" id="WP_379042775.1">
    <property type="nucleotide sequence ID" value="NZ_JBHSKW010000027.1"/>
</dbReference>
<dbReference type="Gene3D" id="2.20.110.10">
    <property type="entry name" value="Histone H3 K4-specific methyltransferase SET7/9 N-terminal domain"/>
    <property type="match status" value="1"/>
</dbReference>
<keyword evidence="3" id="KW-1185">Reference proteome</keyword>
<dbReference type="Proteomes" id="UP001597546">
    <property type="component" value="Unassembled WGS sequence"/>
</dbReference>
<dbReference type="SUPFAM" id="SSF82185">
    <property type="entry name" value="Histone H3 K4-specific methyltransferase SET7/9 N-terminal domain"/>
    <property type="match status" value="1"/>
</dbReference>